<reference evidence="1 2" key="1">
    <citation type="submission" date="2024-11" db="EMBL/GenBank/DDBJ databases">
        <title>Chromosome-level genome assembly of Eucalyptus globulus Labill. provides insights into its genome evolution.</title>
        <authorList>
            <person name="Li X."/>
        </authorList>
    </citation>
    <scope>NUCLEOTIDE SEQUENCE [LARGE SCALE GENOMIC DNA]</scope>
    <source>
        <strain evidence="1">CL2024</strain>
        <tissue evidence="1">Fresh tender leaves</tissue>
    </source>
</reference>
<evidence type="ECO:0000313" key="1">
    <source>
        <dbReference type="EMBL" id="KAL3724309.1"/>
    </source>
</evidence>
<organism evidence="1 2">
    <name type="scientific">Eucalyptus globulus</name>
    <name type="common">Tasmanian blue gum</name>
    <dbReference type="NCBI Taxonomy" id="34317"/>
    <lineage>
        <taxon>Eukaryota</taxon>
        <taxon>Viridiplantae</taxon>
        <taxon>Streptophyta</taxon>
        <taxon>Embryophyta</taxon>
        <taxon>Tracheophyta</taxon>
        <taxon>Spermatophyta</taxon>
        <taxon>Magnoliopsida</taxon>
        <taxon>eudicotyledons</taxon>
        <taxon>Gunneridae</taxon>
        <taxon>Pentapetalae</taxon>
        <taxon>rosids</taxon>
        <taxon>malvids</taxon>
        <taxon>Myrtales</taxon>
        <taxon>Myrtaceae</taxon>
        <taxon>Myrtoideae</taxon>
        <taxon>Eucalypteae</taxon>
        <taxon>Eucalyptus</taxon>
    </lineage>
</organism>
<gene>
    <name evidence="1" type="ORF">ACJRO7_029473</name>
</gene>
<sequence>MVFVGCYVGGLGDTEKLQGGGEMDVGFDERVGSSKQTDVGERKRGAAVSWSGRRGQQLKRLQWSVDRVGNRLGRVGVRGCKRRWQRVFGGEK</sequence>
<keyword evidence="2" id="KW-1185">Reference proteome</keyword>
<protein>
    <submittedName>
        <fullName evidence="1">Uncharacterized protein</fullName>
    </submittedName>
</protein>
<dbReference type="EMBL" id="JBJKBG010000008">
    <property type="protein sequence ID" value="KAL3724309.1"/>
    <property type="molecule type" value="Genomic_DNA"/>
</dbReference>
<dbReference type="AlphaFoldDB" id="A0ABD3JBI4"/>
<accession>A0ABD3JBI4</accession>
<dbReference type="Proteomes" id="UP001634007">
    <property type="component" value="Unassembled WGS sequence"/>
</dbReference>
<name>A0ABD3JBI4_EUCGL</name>
<evidence type="ECO:0000313" key="2">
    <source>
        <dbReference type="Proteomes" id="UP001634007"/>
    </source>
</evidence>
<proteinExistence type="predicted"/>
<comment type="caution">
    <text evidence="1">The sequence shown here is derived from an EMBL/GenBank/DDBJ whole genome shotgun (WGS) entry which is preliminary data.</text>
</comment>